<keyword evidence="3" id="KW-0862">Zinc</keyword>
<feature type="region of interest" description="Disordered" evidence="4">
    <location>
        <begin position="519"/>
        <end position="559"/>
    </location>
</feature>
<evidence type="ECO:0000256" key="4">
    <source>
        <dbReference type="SAM" id="MobiDB-lite"/>
    </source>
</evidence>
<feature type="compositionally biased region" description="Basic and acidic residues" evidence="4">
    <location>
        <begin position="215"/>
        <end position="228"/>
    </location>
</feature>
<sequence length="990" mass="102971">MLMSRPPVGALSKAQRLVCQIQGCNRNLQNSKLYYQRFKLCEDHLKAPAISIDGVLSRLCQQCGRFHELSAFEGKKRTCRSQLDRIRKAKELRKRNAASSDSPERDVDGEADAEDTMAVDATTAARRRGAVGGSSGAGYGGRGAVTTATGKWTSTNSRSSEHTSSGSANAGQQQGSGGGGAAVTAASVGNDAGGSRRGQEGKPRCMQDANMRRRSREDAGAVERHDGTNRSAAPGAAGHANGGPGTLMLSDAAPYDHQQDVTFDVARGYGSSLERGVGRGGGSSASGGGGPVMAGLDEATGGTTATALVVPQLAGGSSTFPDTATRDHHRHPAHSQPQHMSEQQQLLLQLQRVQQEKDAQKQLMRAAAGLPPGGQDLGQRPGAGPSQLWGGGGCGGADQQVIDQSQGTAGSSWGLNQHVSASSGNSWLLTLPARKAQQEFGSIRSGWSSDLQADAGPGPGLAAATAAAFLPGASTLASAAAMNTKAATVYGDYKQGLPDLDIGRGISGFGRLADGLTPTSGLCPAPKRPHNSHHHHNLQQQHNQQQHNQQQQQLQLLQHQGSAAAGLTCDALERKAPECTTLANEGELQGLLEELASTGLDGEPRGIATLMSCGSTVPVGKLAAAAAQKPTAMHGAVERGGVAAAGSGLLMPPSRAVDDAAGIAGNRFFPMGHLPHQDGQQISSGPAASNQGRASSPIAQQLQTQPTATAAPQPAPSRLTISEGITLAASYALGMAGGSSKDHPQNKVWPEAKLISRSAVGTTDNGLMAIYDAMMHQGSDLEMETVTDAAGSLQQATQHQHQQQQQQQQQQLLLQRLRAEPEQRPHHLMQQQQQEQQHMQNFQQQQNLQQQAGLRMSAIQHSRQQQQPPQQQQQQQQGVNPWAQASGTTGRALSGAPQGPSRPGTLLGHDGSGGSGGGLGGSGGIGSGGGSGGAGGPPYLVRDHMSRVTLKLMNCLPDELPHTLRANLQRWVANRAAAEVLQACMRPGTI</sequence>
<feature type="compositionally biased region" description="Polar residues" evidence="4">
    <location>
        <begin position="678"/>
        <end position="694"/>
    </location>
</feature>
<protein>
    <recommendedName>
        <fullName evidence="5">SBP-type domain-containing protein</fullName>
    </recommendedName>
</protein>
<organism evidence="6 7">
    <name type="scientific">Volvox africanus</name>
    <dbReference type="NCBI Taxonomy" id="51714"/>
    <lineage>
        <taxon>Eukaryota</taxon>
        <taxon>Viridiplantae</taxon>
        <taxon>Chlorophyta</taxon>
        <taxon>core chlorophytes</taxon>
        <taxon>Chlorophyceae</taxon>
        <taxon>CS clade</taxon>
        <taxon>Chlamydomonadales</taxon>
        <taxon>Volvocaceae</taxon>
        <taxon>Volvox</taxon>
    </lineage>
</organism>
<feature type="compositionally biased region" description="Low complexity" evidence="4">
    <location>
        <begin position="793"/>
        <end position="816"/>
    </location>
</feature>
<dbReference type="EMBL" id="BNCO01000006">
    <property type="protein sequence ID" value="GIL48966.1"/>
    <property type="molecule type" value="Genomic_DNA"/>
</dbReference>
<dbReference type="PROSITE" id="PS51141">
    <property type="entry name" value="ZF_SBP"/>
    <property type="match status" value="1"/>
</dbReference>
<feature type="domain" description="SBP-type" evidence="5">
    <location>
        <begin position="16"/>
        <end position="93"/>
    </location>
</feature>
<dbReference type="PANTHER" id="PTHR31251">
    <property type="entry name" value="SQUAMOSA PROMOTER-BINDING-LIKE PROTEIN 4"/>
    <property type="match status" value="1"/>
</dbReference>
<feature type="compositionally biased region" description="Low complexity" evidence="4">
    <location>
        <begin position="864"/>
        <end position="877"/>
    </location>
</feature>
<evidence type="ECO:0000256" key="3">
    <source>
        <dbReference type="ARBA" id="ARBA00022833"/>
    </source>
</evidence>
<feature type="compositionally biased region" description="Low complexity" evidence="4">
    <location>
        <begin position="144"/>
        <end position="173"/>
    </location>
</feature>
<dbReference type="GO" id="GO:0005634">
    <property type="term" value="C:nucleus"/>
    <property type="evidence" value="ECO:0007669"/>
    <property type="project" value="InterPro"/>
</dbReference>
<name>A0A8J4AXA8_9CHLO</name>
<feature type="region of interest" description="Disordered" evidence="4">
    <location>
        <begin position="789"/>
        <end position="938"/>
    </location>
</feature>
<feature type="compositionally biased region" description="Basic residues" evidence="4">
    <location>
        <begin position="527"/>
        <end position="537"/>
    </location>
</feature>
<keyword evidence="2" id="KW-0863">Zinc-finger</keyword>
<feature type="region of interest" description="Disordered" evidence="4">
    <location>
        <begin position="91"/>
        <end position="251"/>
    </location>
</feature>
<accession>A0A8J4AXA8</accession>
<dbReference type="InterPro" id="IPR044817">
    <property type="entry name" value="SBP-like"/>
</dbReference>
<gene>
    <name evidence="6" type="ORF">Vafri_5465</name>
</gene>
<evidence type="ECO:0000256" key="1">
    <source>
        <dbReference type="ARBA" id="ARBA00022723"/>
    </source>
</evidence>
<dbReference type="SUPFAM" id="SSF103612">
    <property type="entry name" value="SBT domain"/>
    <property type="match status" value="1"/>
</dbReference>
<feature type="region of interest" description="Disordered" evidence="4">
    <location>
        <begin position="317"/>
        <end position="343"/>
    </location>
</feature>
<keyword evidence="1" id="KW-0479">Metal-binding</keyword>
<feature type="region of interest" description="Disordered" evidence="4">
    <location>
        <begin position="669"/>
        <end position="716"/>
    </location>
</feature>
<evidence type="ECO:0000313" key="6">
    <source>
        <dbReference type="EMBL" id="GIL48966.1"/>
    </source>
</evidence>
<feature type="compositionally biased region" description="Low complexity" evidence="4">
    <location>
        <begin position="828"/>
        <end position="851"/>
    </location>
</feature>
<dbReference type="AlphaFoldDB" id="A0A8J4AXA8"/>
<feature type="compositionally biased region" description="Gly residues" evidence="4">
    <location>
        <begin position="130"/>
        <end position="143"/>
    </location>
</feature>
<reference evidence="6" key="1">
    <citation type="journal article" date="2021" name="Proc. Natl. Acad. Sci. U.S.A.">
        <title>Three genomes in the algal genus Volvox reveal the fate of a haploid sex-determining region after a transition to homothallism.</title>
        <authorList>
            <person name="Yamamoto K."/>
            <person name="Hamaji T."/>
            <person name="Kawai-Toyooka H."/>
            <person name="Matsuzaki R."/>
            <person name="Takahashi F."/>
            <person name="Nishimura Y."/>
            <person name="Kawachi M."/>
            <person name="Noguchi H."/>
            <person name="Minakuchi Y."/>
            <person name="Umen J.G."/>
            <person name="Toyoda A."/>
            <person name="Nozaki H."/>
        </authorList>
    </citation>
    <scope>NUCLEOTIDE SEQUENCE</scope>
    <source>
        <strain evidence="6">NIES-3780</strain>
    </source>
</reference>
<proteinExistence type="predicted"/>
<keyword evidence="7" id="KW-1185">Reference proteome</keyword>
<dbReference type="GO" id="GO:0003677">
    <property type="term" value="F:DNA binding"/>
    <property type="evidence" value="ECO:0007669"/>
    <property type="project" value="InterPro"/>
</dbReference>
<evidence type="ECO:0000256" key="2">
    <source>
        <dbReference type="ARBA" id="ARBA00022771"/>
    </source>
</evidence>
<dbReference type="Pfam" id="PF03110">
    <property type="entry name" value="SBP"/>
    <property type="match status" value="1"/>
</dbReference>
<feature type="compositionally biased region" description="Gly residues" evidence="4">
    <location>
        <begin position="910"/>
        <end position="936"/>
    </location>
</feature>
<feature type="compositionally biased region" description="Low complexity" evidence="4">
    <location>
        <begin position="697"/>
        <end position="712"/>
    </location>
</feature>
<feature type="compositionally biased region" description="Low complexity" evidence="4">
    <location>
        <begin position="538"/>
        <end position="559"/>
    </location>
</feature>
<dbReference type="Gene3D" id="4.10.1100.10">
    <property type="entry name" value="Transcription factor, SBP-box domain"/>
    <property type="match status" value="1"/>
</dbReference>
<dbReference type="InterPro" id="IPR036893">
    <property type="entry name" value="SBP_sf"/>
</dbReference>
<dbReference type="InterPro" id="IPR004333">
    <property type="entry name" value="SBP_dom"/>
</dbReference>
<dbReference type="Proteomes" id="UP000747399">
    <property type="component" value="Unassembled WGS sequence"/>
</dbReference>
<evidence type="ECO:0000259" key="5">
    <source>
        <dbReference type="PROSITE" id="PS51141"/>
    </source>
</evidence>
<dbReference type="PANTHER" id="PTHR31251:SF169">
    <property type="entry name" value="SQUAMOSA PROMOTER-BINDING-LIKE PROTEIN 8"/>
    <property type="match status" value="1"/>
</dbReference>
<comment type="caution">
    <text evidence="6">The sequence shown here is derived from an EMBL/GenBank/DDBJ whole genome shotgun (WGS) entry which is preliminary data.</text>
</comment>
<feature type="region of interest" description="Disordered" evidence="4">
    <location>
        <begin position="368"/>
        <end position="401"/>
    </location>
</feature>
<dbReference type="GO" id="GO:0008270">
    <property type="term" value="F:zinc ion binding"/>
    <property type="evidence" value="ECO:0007669"/>
    <property type="project" value="UniProtKB-KW"/>
</dbReference>
<evidence type="ECO:0000313" key="7">
    <source>
        <dbReference type="Proteomes" id="UP000747399"/>
    </source>
</evidence>